<keyword evidence="4" id="KW-0539">Nucleus</keyword>
<dbReference type="GO" id="GO:0006397">
    <property type="term" value="P:mRNA processing"/>
    <property type="evidence" value="ECO:0007669"/>
    <property type="project" value="InterPro"/>
</dbReference>
<dbReference type="PANTHER" id="PTHR23405:SF5">
    <property type="entry name" value="THO COMPLEX SUBUNIT 7 HOMOLOG"/>
    <property type="match status" value="1"/>
</dbReference>
<dbReference type="GO" id="GO:0006406">
    <property type="term" value="P:mRNA export from nucleus"/>
    <property type="evidence" value="ECO:0007669"/>
    <property type="project" value="TreeGrafter"/>
</dbReference>
<dbReference type="PANTHER" id="PTHR23405">
    <property type="entry name" value="MAINTENANCE OF KILLER 16 MAK16 PROTEIN-RELATED"/>
    <property type="match status" value="1"/>
</dbReference>
<evidence type="ECO:0000313" key="6">
    <source>
        <dbReference type="Proteomes" id="UP000515154"/>
    </source>
</evidence>
<dbReference type="Proteomes" id="UP000515154">
    <property type="component" value="Linkage group LG6"/>
</dbReference>
<evidence type="ECO:0000256" key="1">
    <source>
        <dbReference type="ARBA" id="ARBA00004123"/>
    </source>
</evidence>
<reference evidence="7" key="1">
    <citation type="submission" date="2025-08" db="UniProtKB">
        <authorList>
            <consortium name="RefSeq"/>
        </authorList>
    </citation>
    <scope>IDENTIFICATION</scope>
</reference>
<proteinExistence type="inferred from homology"/>
<evidence type="ECO:0000256" key="5">
    <source>
        <dbReference type="SAM" id="Coils"/>
    </source>
</evidence>
<comment type="subcellular location">
    <subcellularLocation>
        <location evidence="1">Nucleus</location>
    </subcellularLocation>
</comment>
<keyword evidence="6" id="KW-1185">Reference proteome</keyword>
<gene>
    <name evidence="7" type="primary">LOC115213141</name>
</gene>
<comment type="similarity">
    <text evidence="2">Belongs to the THOC7 family.</text>
</comment>
<accession>A0A7E6EYK5</accession>
<dbReference type="Pfam" id="PF05615">
    <property type="entry name" value="THOC7"/>
    <property type="match status" value="1"/>
</dbReference>
<sequence>MLQIMHLFWHSTVPTILFPYILIYDKTYDDIIRRRLLIDGDGGNDDKRINSLLRMLVRWCNMPENDEESHLTYQRMLATLAQCEYNMEKSVLVYEMNLTEQKKYEHLNQDIEEKISEATSKIIDCKQELQEAKRIRKNRQEYDALAKVIQRHPDRLETTKQLQELDKELVKLKNHKNQIQEKLDLRRKQFHVLISAIHDLEGILEDDEKKEDMETN</sequence>
<name>A0A7E6EYK5_9MOLL</name>
<dbReference type="GO" id="GO:0000445">
    <property type="term" value="C:THO complex part of transcription export complex"/>
    <property type="evidence" value="ECO:0007669"/>
    <property type="project" value="InterPro"/>
</dbReference>
<dbReference type="AlphaFoldDB" id="A0A7E6EYK5"/>
<feature type="coiled-coil region" evidence="5">
    <location>
        <begin position="101"/>
        <end position="182"/>
    </location>
</feature>
<evidence type="ECO:0000313" key="7">
    <source>
        <dbReference type="RefSeq" id="XP_036359837.1"/>
    </source>
</evidence>
<organism evidence="6 7">
    <name type="scientific">Octopus sinensis</name>
    <name type="common">East Asian common octopus</name>
    <dbReference type="NCBI Taxonomy" id="2607531"/>
    <lineage>
        <taxon>Eukaryota</taxon>
        <taxon>Metazoa</taxon>
        <taxon>Spiralia</taxon>
        <taxon>Lophotrochozoa</taxon>
        <taxon>Mollusca</taxon>
        <taxon>Cephalopoda</taxon>
        <taxon>Coleoidea</taxon>
        <taxon>Octopodiformes</taxon>
        <taxon>Octopoda</taxon>
        <taxon>Incirrata</taxon>
        <taxon>Octopodidae</taxon>
        <taxon>Octopus</taxon>
    </lineage>
</organism>
<evidence type="ECO:0000256" key="2">
    <source>
        <dbReference type="ARBA" id="ARBA00006482"/>
    </source>
</evidence>
<keyword evidence="3 5" id="KW-0175">Coiled coil</keyword>
<evidence type="ECO:0000256" key="4">
    <source>
        <dbReference type="ARBA" id="ARBA00023242"/>
    </source>
</evidence>
<dbReference type="InterPro" id="IPR008501">
    <property type="entry name" value="THOC7/Mft1"/>
</dbReference>
<protein>
    <submittedName>
        <fullName evidence="7">THO complex subunit 7 homolog isoform X1</fullName>
    </submittedName>
</protein>
<dbReference type="RefSeq" id="XP_036359837.1">
    <property type="nucleotide sequence ID" value="XM_036503944.1"/>
</dbReference>
<evidence type="ECO:0000256" key="3">
    <source>
        <dbReference type="ARBA" id="ARBA00023054"/>
    </source>
</evidence>